<dbReference type="PROSITE" id="PS50969">
    <property type="entry name" value="FCP1"/>
    <property type="match status" value="1"/>
</dbReference>
<evidence type="ECO:0000313" key="3">
    <source>
        <dbReference type="EMBL" id="JAU54622.1"/>
    </source>
</evidence>
<feature type="domain" description="FCP1 homology" evidence="2">
    <location>
        <begin position="558"/>
        <end position="738"/>
    </location>
</feature>
<proteinExistence type="predicted"/>
<feature type="compositionally biased region" description="Basic residues" evidence="1">
    <location>
        <begin position="290"/>
        <end position="299"/>
    </location>
</feature>
<dbReference type="Pfam" id="PF03031">
    <property type="entry name" value="NIF"/>
    <property type="match status" value="1"/>
</dbReference>
<feature type="region of interest" description="Disordered" evidence="1">
    <location>
        <begin position="264"/>
        <end position="302"/>
    </location>
</feature>
<dbReference type="SMART" id="SM00577">
    <property type="entry name" value="CPDc"/>
    <property type="match status" value="1"/>
</dbReference>
<feature type="compositionally biased region" description="Basic residues" evidence="1">
    <location>
        <begin position="33"/>
        <end position="43"/>
    </location>
</feature>
<protein>
    <recommendedName>
        <fullName evidence="2">FCP1 homology domain-containing protein</fullName>
    </recommendedName>
</protein>
<accession>A0A1J3GG08</accession>
<sequence length="776" mass="87121">METVSSKTISETGVLNSNECQLNLELSDEQKNRSGKKKRKSRRNKNEVKSNDSHIINQNGKADEAASFEEIKEGKANKTTSQDQAEEPRVTLLSIDPISSTKEDSLPDANRNGSNRKRSRRKKKKKDALDEEKMLDDAEKTAKEDQVHPPKNPLSNTTIQEDFCQQAQYSCEKPEAAQLHTDPISSTRDEIQSDAMTCSERKRQRKKRKKDKDQNALRETVVDTKSEATTKCDASHDSEAEGPKLMSVEETNVASAVRNCCLKSKDDTTEPQNGAEVKADDTVSQTQNLKAKKKKRSKTKTMEVCDPLENTLATSVKGRSVERIEPACVSDVTTRKRKAKKKKTSSTDQKIADMEVEVCDPSCHSNAGQEFMGEDRTSKTENSATGEIQAEGINDVGHKRKKRKRDKIEKCESVATMDSDTEQCLLSHSKRGVENCDGISDGKIALKDLASKIEDSATEGTSFQSVENIKKRKKDEGGEVDQDASGAEGVDMVEVKTKKKKKRKSKKKKDSCEDQETDKMDEEKDETSLSSSVLIQNNVVQGVASLETEDLIRCSCEGRSTRKLVVFDLNGILADIVQGYTGQFVPDGRISSRSIFRRPFVASFLDFCFERFDVGIWSSRRIGLDYMNHIVLGNHARNLLFCYDQSICITTNFKTLEKSTKPLFLKDLRRVWNSFGTCLTCGKQKYDAKNTLLVDDSPHKALCNPPHTGIFPFPYQYTNRNDSALGPDGELRKYLERLADAENVQKFVEENPIGQTAITERHESWTFYSKVIEAHK</sequence>
<feature type="compositionally biased region" description="Basic residues" evidence="1">
    <location>
        <begin position="497"/>
        <end position="509"/>
    </location>
</feature>
<evidence type="ECO:0000259" key="2">
    <source>
        <dbReference type="PROSITE" id="PS50969"/>
    </source>
</evidence>
<feature type="compositionally biased region" description="Basic and acidic residues" evidence="1">
    <location>
        <begin position="61"/>
        <end position="76"/>
    </location>
</feature>
<reference evidence="3" key="1">
    <citation type="submission" date="2016-07" db="EMBL/GenBank/DDBJ databases">
        <title>De novo transcriptome assembly of four accessions of the metal hyperaccumulator plant Noccaea caerulescens.</title>
        <authorList>
            <person name="Blande D."/>
            <person name="Halimaa P."/>
            <person name="Tervahauta A.I."/>
            <person name="Aarts M.G."/>
            <person name="Karenlampi S.O."/>
        </authorList>
    </citation>
    <scope>NUCLEOTIDE SEQUENCE</scope>
</reference>
<dbReference type="InterPro" id="IPR050365">
    <property type="entry name" value="TIM50"/>
</dbReference>
<dbReference type="InterPro" id="IPR023214">
    <property type="entry name" value="HAD_sf"/>
</dbReference>
<feature type="region of interest" description="Disordered" evidence="1">
    <location>
        <begin position="469"/>
        <end position="529"/>
    </location>
</feature>
<dbReference type="SUPFAM" id="SSF56784">
    <property type="entry name" value="HAD-like"/>
    <property type="match status" value="1"/>
</dbReference>
<name>A0A1J3GG08_NOCCA</name>
<evidence type="ECO:0000256" key="1">
    <source>
        <dbReference type="SAM" id="MobiDB-lite"/>
    </source>
</evidence>
<dbReference type="Gene3D" id="3.40.50.1000">
    <property type="entry name" value="HAD superfamily/HAD-like"/>
    <property type="match status" value="1"/>
</dbReference>
<feature type="compositionally biased region" description="Basic and acidic residues" evidence="1">
    <location>
        <begin position="211"/>
        <end position="242"/>
    </location>
</feature>
<gene>
    <name evidence="3" type="ORF">LE_TR8104_c0_g1_i1_g.27845</name>
</gene>
<feature type="compositionally biased region" description="Basic and acidic residues" evidence="1">
    <location>
        <begin position="127"/>
        <end position="148"/>
    </location>
</feature>
<feature type="compositionally biased region" description="Basic residues" evidence="1">
    <location>
        <begin position="114"/>
        <end position="126"/>
    </location>
</feature>
<feature type="region of interest" description="Disordered" evidence="1">
    <location>
        <begin position="173"/>
        <end position="248"/>
    </location>
</feature>
<dbReference type="InterPro" id="IPR004274">
    <property type="entry name" value="FCP1_dom"/>
</dbReference>
<dbReference type="PANTHER" id="PTHR12210">
    <property type="entry name" value="DULLARD PROTEIN PHOSPHATASE"/>
    <property type="match status" value="1"/>
</dbReference>
<dbReference type="InterPro" id="IPR036412">
    <property type="entry name" value="HAD-like_sf"/>
</dbReference>
<dbReference type="EMBL" id="GEVL01022719">
    <property type="protein sequence ID" value="JAU54622.1"/>
    <property type="molecule type" value="Transcribed_RNA"/>
</dbReference>
<feature type="region of interest" description="Disordered" evidence="1">
    <location>
        <begin position="23"/>
        <end position="161"/>
    </location>
</feature>
<feature type="region of interest" description="Disordered" evidence="1">
    <location>
        <begin position="366"/>
        <end position="409"/>
    </location>
</feature>
<dbReference type="AlphaFoldDB" id="A0A1J3GG08"/>
<organism evidence="3">
    <name type="scientific">Noccaea caerulescens</name>
    <name type="common">Alpine penny-cress</name>
    <name type="synonym">Thlaspi caerulescens</name>
    <dbReference type="NCBI Taxonomy" id="107243"/>
    <lineage>
        <taxon>Eukaryota</taxon>
        <taxon>Viridiplantae</taxon>
        <taxon>Streptophyta</taxon>
        <taxon>Embryophyta</taxon>
        <taxon>Tracheophyta</taxon>
        <taxon>Spermatophyta</taxon>
        <taxon>Magnoliopsida</taxon>
        <taxon>eudicotyledons</taxon>
        <taxon>Gunneridae</taxon>
        <taxon>Pentapetalae</taxon>
        <taxon>rosids</taxon>
        <taxon>malvids</taxon>
        <taxon>Brassicales</taxon>
        <taxon>Brassicaceae</taxon>
        <taxon>Coluteocarpeae</taxon>
        <taxon>Noccaea</taxon>
    </lineage>
</organism>